<reference evidence="9 10" key="1">
    <citation type="journal article" date="2010" name="J. Bacteriol.">
        <title>Complete Genome Sequence of Cronobacter turicensis LMG 23827, a foodborne pathogen causing deaths in neonates.</title>
        <authorList>
            <person name="Stephan R."/>
            <person name="Lehner A."/>
            <person name="Tischler P."/>
            <person name="Rattei T."/>
        </authorList>
    </citation>
    <scope>NUCLEOTIDE SEQUENCE [LARGE SCALE GENOMIC DNA]</scope>
    <source>
        <strain evidence="10">DSM 18703 / CCUG 55852 / LMG 23827 / z3032</strain>
    </source>
</reference>
<dbReference type="AlphaFoldDB" id="C9Y581"/>
<dbReference type="SUPFAM" id="SSF48208">
    <property type="entry name" value="Six-hairpin glycosidases"/>
    <property type="match status" value="1"/>
</dbReference>
<comment type="similarity">
    <text evidence="1">Belongs to the glycosyl hydrolase 65 family.</text>
</comment>
<feature type="binding site" evidence="5">
    <location>
        <begin position="356"/>
        <end position="357"/>
    </location>
    <ligand>
        <name>substrate</name>
    </ligand>
</feature>
<name>C9Y581_CROTZ</name>
<dbReference type="GO" id="GO:0050082">
    <property type="term" value="F:maltose phosphorylase activity"/>
    <property type="evidence" value="ECO:0007669"/>
    <property type="project" value="UniProtKB-EC"/>
</dbReference>
<dbReference type="InterPro" id="IPR005195">
    <property type="entry name" value="Glyco_hydro_65_M"/>
</dbReference>
<dbReference type="InterPro" id="IPR012341">
    <property type="entry name" value="6hp_glycosidase-like_sf"/>
</dbReference>
<feature type="domain" description="Glycoside hydrolase family 65 N-terminal" evidence="8">
    <location>
        <begin position="31"/>
        <end position="262"/>
    </location>
</feature>
<dbReference type="InterPro" id="IPR005194">
    <property type="entry name" value="Glyco_hydro_65_C"/>
</dbReference>
<dbReference type="EMBL" id="FN543093">
    <property type="protein sequence ID" value="CBA31224.1"/>
    <property type="molecule type" value="Genomic_DNA"/>
</dbReference>
<organism evidence="9 10">
    <name type="scientific">Cronobacter turicensis (strain DSM 18703 / CCUG 55852 / LMG 23827 / z3032)</name>
    <dbReference type="NCBI Taxonomy" id="693216"/>
    <lineage>
        <taxon>Bacteria</taxon>
        <taxon>Pseudomonadati</taxon>
        <taxon>Pseudomonadota</taxon>
        <taxon>Gammaproteobacteria</taxon>
        <taxon>Enterobacterales</taxon>
        <taxon>Enterobacteriaceae</taxon>
        <taxon>Cronobacter</taxon>
    </lineage>
</organism>
<evidence type="ECO:0000259" key="6">
    <source>
        <dbReference type="Pfam" id="PF03632"/>
    </source>
</evidence>
<dbReference type="GO" id="GO:0033831">
    <property type="term" value="F:kojibiose phosphorylase activity"/>
    <property type="evidence" value="ECO:0007669"/>
    <property type="project" value="UniProtKB-EC"/>
</dbReference>
<dbReference type="HOGENOM" id="CLU_006285_2_1_6"/>
<dbReference type="GO" id="GO:0030246">
    <property type="term" value="F:carbohydrate binding"/>
    <property type="evidence" value="ECO:0007669"/>
    <property type="project" value="InterPro"/>
</dbReference>
<dbReference type="GO" id="GO:0004553">
    <property type="term" value="F:hydrolase activity, hydrolyzing O-glycosyl compounds"/>
    <property type="evidence" value="ECO:0007669"/>
    <property type="project" value="TreeGrafter"/>
</dbReference>
<dbReference type="EC" id="2.4.1.230" evidence="9"/>
<evidence type="ECO:0000256" key="2">
    <source>
        <dbReference type="ARBA" id="ARBA00022676"/>
    </source>
</evidence>
<evidence type="ECO:0000256" key="3">
    <source>
        <dbReference type="ARBA" id="ARBA00022679"/>
    </source>
</evidence>
<dbReference type="InterPro" id="IPR017045">
    <property type="entry name" value="Malt_Pase/Glycosyl_Hdrlase"/>
</dbReference>
<evidence type="ECO:0000259" key="7">
    <source>
        <dbReference type="Pfam" id="PF03633"/>
    </source>
</evidence>
<feature type="domain" description="Glycoside hydrolase family 65 C-terminal" evidence="7">
    <location>
        <begin position="695"/>
        <end position="751"/>
    </location>
</feature>
<dbReference type="PIRSF" id="PIRSF036289">
    <property type="entry name" value="Glycosyl_hydrolase_malt_phosph"/>
    <property type="match status" value="1"/>
</dbReference>
<accession>C9Y581</accession>
<evidence type="ECO:0000313" key="10">
    <source>
        <dbReference type="Proteomes" id="UP000002069"/>
    </source>
</evidence>
<feature type="active site" description="Proton donor" evidence="4">
    <location>
        <position position="496"/>
    </location>
</feature>
<keyword evidence="3 9" id="KW-0808">Transferase</keyword>
<dbReference type="InterPro" id="IPR011013">
    <property type="entry name" value="Gal_mutarotase_sf_dom"/>
</dbReference>
<dbReference type="GO" id="GO:0005975">
    <property type="term" value="P:carbohydrate metabolic process"/>
    <property type="evidence" value="ECO:0007669"/>
    <property type="project" value="InterPro"/>
</dbReference>
<dbReference type="EC" id="2.4.1.8" evidence="9"/>
<keyword evidence="10" id="KW-1185">Reference proteome</keyword>
<dbReference type="KEGG" id="ctu:CTU_23090"/>
<dbReference type="Pfam" id="PF03632">
    <property type="entry name" value="Glyco_hydro_65m"/>
    <property type="match status" value="1"/>
</dbReference>
<keyword evidence="9" id="KW-0378">Hydrolase</keyword>
<feature type="domain" description="Glycoside hydrolase family 65 central catalytic" evidence="6">
    <location>
        <begin position="321"/>
        <end position="683"/>
    </location>
</feature>
<dbReference type="Gene3D" id="1.50.10.10">
    <property type="match status" value="1"/>
</dbReference>
<proteinExistence type="inferred from homology"/>
<dbReference type="PATRIC" id="fig|693216.3.peg.2185"/>
<dbReference type="PANTHER" id="PTHR11051">
    <property type="entry name" value="GLYCOSYL HYDROLASE-RELATED"/>
    <property type="match status" value="1"/>
</dbReference>
<dbReference type="SUPFAM" id="SSF74650">
    <property type="entry name" value="Galactose mutarotase-like"/>
    <property type="match status" value="1"/>
</dbReference>
<dbReference type="Gene3D" id="2.70.98.40">
    <property type="entry name" value="Glycoside hydrolase, family 65, N-terminal domain"/>
    <property type="match status" value="1"/>
</dbReference>
<sequence>MADPAAGGGHLSGGRNREVCRAMNPLTTLVEARFDPHYHNKYATLMAAGNGALGVRATHEEAYATQTRGMFFAGLYHRAGEGETTELVNLPDLVGMDIELNGEIFSLLGGEILRYRRELCFASGELARIVEWRSAQGQRFTIASTRFVSAARRGLFCLRLAITAHDGAATVRVATGIDATQTNSGRQHLAERELRVFDNCYLQGRYRTLDNASDVTLGCACRVSPQAQVSFSAKNRRLLQHSQQTLATGECFTLEKCAWVSASPDAPDDGAASVALRALRECATVGYDALLAESSEARRVWWRHARVEVDSENEADQQALDFALYHLHAMTPRHDERSSIAAKGLTGEGYKGHVFWDTEVFLLPFHLHTAPSVARQLLRYRWLNLTGAKRKAARGGWQGALFPWESARSGEEETPEFAAINIRTGQRQKVASALAEHHLVADIAWAVATYWQATGDDAFMAKEGRALLEDTARFWLSRAQDVNGRLELHDVIGPDEYTEHINNNAYTSYLAHYNVALARENHRRLGVPDDAFTAQCEDFLARLYLPVARADGVIPQDDTFFSKPTIDLTRYRASAGSQSVLLDYSRAEVNEMQILKQADVVMLLYMLPWRFDNATAAANLDYYEPRTIHDSSLSKAIHGIVAARCGRRDEAYRFWRAGCDIDLGDAPHSSDDGIHAAATGAIWLGAVQGFAGISVKAGELHVTPSLPQQWRRLAFPFCWQGRQLHLVITHDALTVRSDGAVRLFINDTAVDVEGERTFCLSADVCKEATCNRMQ</sequence>
<evidence type="ECO:0000259" key="8">
    <source>
        <dbReference type="Pfam" id="PF03636"/>
    </source>
</evidence>
<dbReference type="Proteomes" id="UP000002069">
    <property type="component" value="Chromosome"/>
</dbReference>
<evidence type="ECO:0000313" key="9">
    <source>
        <dbReference type="EMBL" id="CBA31224.1"/>
    </source>
</evidence>
<protein>
    <submittedName>
        <fullName evidence="9">Uncharacterized glycosyl hydrolase ycjT</fullName>
        <ecNumber evidence="9">2.4.1.230</ecNumber>
        <ecNumber evidence="9">2.4.1.8</ecNumber>
    </submittedName>
</protein>
<evidence type="ECO:0000256" key="4">
    <source>
        <dbReference type="PIRSR" id="PIRSR036289-50"/>
    </source>
</evidence>
<dbReference type="Pfam" id="PF03636">
    <property type="entry name" value="Glyco_hydro_65N"/>
    <property type="match status" value="1"/>
</dbReference>
<dbReference type="PANTHER" id="PTHR11051:SF8">
    <property type="entry name" value="PROTEIN-GLUCOSYLGALACTOSYLHYDROXYLYSINE GLUCOSIDASE"/>
    <property type="match status" value="1"/>
</dbReference>
<dbReference type="InterPro" id="IPR008928">
    <property type="entry name" value="6-hairpin_glycosidase_sf"/>
</dbReference>
<dbReference type="InterPro" id="IPR037018">
    <property type="entry name" value="GH65_N"/>
</dbReference>
<dbReference type="InterPro" id="IPR005196">
    <property type="entry name" value="Glyco_hydro_65_N"/>
</dbReference>
<gene>
    <name evidence="9" type="primary">ycjT</name>
    <name evidence="9" type="ordered locus">Ctu_23090</name>
</gene>
<evidence type="ECO:0000256" key="1">
    <source>
        <dbReference type="ARBA" id="ARBA00006768"/>
    </source>
</evidence>
<reference evidence="10" key="2">
    <citation type="journal article" date="2011" name="J. Bacteriol.">
        <title>Complete genome sequence of Cronobacter turicensis LMG 23827, a food-borne pathogen causing deaths in neonates.</title>
        <authorList>
            <person name="Stephan R."/>
            <person name="Lehner A."/>
            <person name="Tischler P."/>
            <person name="Rattei T."/>
        </authorList>
    </citation>
    <scope>NUCLEOTIDE SEQUENCE [LARGE SCALE GENOMIC DNA]</scope>
    <source>
        <strain evidence="10">DSM 18703 / CCUG 55852 / LMG 23827 / z3032</strain>
    </source>
</reference>
<feature type="binding site" evidence="5">
    <location>
        <begin position="596"/>
        <end position="597"/>
    </location>
    <ligand>
        <name>substrate</name>
    </ligand>
</feature>
<evidence type="ECO:0000256" key="5">
    <source>
        <dbReference type="PIRSR" id="PIRSR036289-51"/>
    </source>
</evidence>
<dbReference type="Gene3D" id="2.60.420.10">
    <property type="entry name" value="Maltose phosphorylase, domain 3"/>
    <property type="match status" value="1"/>
</dbReference>
<keyword evidence="2 9" id="KW-0328">Glycosyltransferase</keyword>
<dbReference type="Pfam" id="PF03633">
    <property type="entry name" value="Glyco_hydro_65C"/>
    <property type="match status" value="1"/>
</dbReference>